<sequence>VLVDGEVMCYSNARLIGDVVVNTSANVSSTDASSLRSFVKMMSGETLDTVVTIQFAVTPMFEQALDLIFTCDNYLGSQYSVTESINSVDADNSATITFSLAADSTVSGSALPYLYYCDISVGTRNNKLYDSETGEVFSTSFTPDQFVCADQMIRMDINSIEYCYDMTDFGNLVTLNGLPLVVDDCGASTLVVGDSPYEVTFAMSGEFVNSENVNVYVECGGTTCGESSIDFSCDVLDSTEILDGTKVGTFNSSTSEFIYAFPPSSNDVNISLVGFSFKFDVYSGVSGSGISMVHSKSLTIGLGQSSYLVDSSSIGSSFSVDIVSAPVPVSDVVLMYECDLTDFVISTFVLTSSSQVTTMDVTLTNNLSDGTCGTVTAYCIPTVSYGDGVVYTSSTQFEDESALTVQLQYTSGDCATKTLAFAPRDTSVYKECTLTSGLNYCNPNTMPIKIIPLDGSDTSQHFDGISSFLIKNANSQSIELNQSIINSNNADSLYLQFIGDVETNRGAAFDYTSGLTISVS</sequence>
<name>A0ABQ5K6V5_9EUKA</name>
<gene>
    <name evidence="1" type="ORF">ADUPG1_000567</name>
</gene>
<keyword evidence="2" id="KW-1185">Reference proteome</keyword>
<feature type="non-terminal residue" evidence="1">
    <location>
        <position position="1"/>
    </location>
</feature>
<organism evidence="1 2">
    <name type="scientific">Aduncisulcus paluster</name>
    <dbReference type="NCBI Taxonomy" id="2918883"/>
    <lineage>
        <taxon>Eukaryota</taxon>
        <taxon>Metamonada</taxon>
        <taxon>Carpediemonas-like organisms</taxon>
        <taxon>Aduncisulcus</taxon>
    </lineage>
</organism>
<dbReference type="Proteomes" id="UP001057375">
    <property type="component" value="Unassembled WGS sequence"/>
</dbReference>
<evidence type="ECO:0000313" key="1">
    <source>
        <dbReference type="EMBL" id="GKT28301.1"/>
    </source>
</evidence>
<feature type="non-terminal residue" evidence="1">
    <location>
        <position position="520"/>
    </location>
</feature>
<accession>A0ABQ5K6V5</accession>
<evidence type="ECO:0008006" key="3">
    <source>
        <dbReference type="Google" id="ProtNLM"/>
    </source>
</evidence>
<reference evidence="1" key="1">
    <citation type="submission" date="2022-03" db="EMBL/GenBank/DDBJ databases">
        <title>Draft genome sequence of Aduncisulcus paluster, a free-living microaerophilic Fornicata.</title>
        <authorList>
            <person name="Yuyama I."/>
            <person name="Kume K."/>
            <person name="Tamura T."/>
            <person name="Inagaki Y."/>
            <person name="Hashimoto T."/>
        </authorList>
    </citation>
    <scope>NUCLEOTIDE SEQUENCE</scope>
    <source>
        <strain evidence="1">NY0171</strain>
    </source>
</reference>
<proteinExistence type="predicted"/>
<comment type="caution">
    <text evidence="1">The sequence shown here is derived from an EMBL/GenBank/DDBJ whole genome shotgun (WGS) entry which is preliminary data.</text>
</comment>
<dbReference type="EMBL" id="BQXS01000226">
    <property type="protein sequence ID" value="GKT28301.1"/>
    <property type="molecule type" value="Genomic_DNA"/>
</dbReference>
<protein>
    <recommendedName>
        <fullName evidence="3">Egg coat matrix protein</fullName>
    </recommendedName>
</protein>
<evidence type="ECO:0000313" key="2">
    <source>
        <dbReference type="Proteomes" id="UP001057375"/>
    </source>
</evidence>